<feature type="region of interest" description="Disordered" evidence="1">
    <location>
        <begin position="1"/>
        <end position="45"/>
    </location>
</feature>
<dbReference type="EMBL" id="JBFSOO010000021">
    <property type="protein sequence ID" value="MEZ6855037.1"/>
    <property type="molecule type" value="Genomic_DNA"/>
</dbReference>
<keyword evidence="3" id="KW-1185">Reference proteome</keyword>
<dbReference type="Proteomes" id="UP001568358">
    <property type="component" value="Unassembled WGS sequence"/>
</dbReference>
<evidence type="ECO:0000313" key="2">
    <source>
        <dbReference type="EMBL" id="MEZ6855037.1"/>
    </source>
</evidence>
<name>A0ABV4JWH8_9BACT</name>
<accession>A0ABV4JWH8</accession>
<feature type="compositionally biased region" description="Basic and acidic residues" evidence="1">
    <location>
        <begin position="1"/>
        <end position="18"/>
    </location>
</feature>
<gene>
    <name evidence="2" type="ORF">AB2Z07_16325</name>
</gene>
<evidence type="ECO:0000256" key="1">
    <source>
        <dbReference type="SAM" id="MobiDB-lite"/>
    </source>
</evidence>
<sequence>MSLTPEEEHVFRTSDHKKPPIPAGEPGAYSKQKLLTASNKYSVSR</sequence>
<proteinExistence type="predicted"/>
<evidence type="ECO:0000313" key="3">
    <source>
        <dbReference type="Proteomes" id="UP001568358"/>
    </source>
</evidence>
<feature type="compositionally biased region" description="Polar residues" evidence="1">
    <location>
        <begin position="33"/>
        <end position="45"/>
    </location>
</feature>
<reference evidence="2 3" key="1">
    <citation type="submission" date="2024-07" db="EMBL/GenBank/DDBJ databases">
        <title>Active virus-host system and metabolic interactions in a Lokiarchaeon culture.</title>
        <authorList>
            <person name="Ponce Toledo R.I."/>
            <person name="Rodrigues Oliveira T."/>
            <person name="Schleper C."/>
        </authorList>
    </citation>
    <scope>NUCLEOTIDE SEQUENCE [LARGE SCALE GENOMIC DNA]</scope>
    <source>
        <strain evidence="2 3">B35</strain>
    </source>
</reference>
<organism evidence="2 3">
    <name type="scientific">Halodesulfovibrio aestuarii</name>
    <dbReference type="NCBI Taxonomy" id="126333"/>
    <lineage>
        <taxon>Bacteria</taxon>
        <taxon>Pseudomonadati</taxon>
        <taxon>Thermodesulfobacteriota</taxon>
        <taxon>Desulfovibrionia</taxon>
        <taxon>Desulfovibrionales</taxon>
        <taxon>Desulfovibrionaceae</taxon>
        <taxon>Halodesulfovibrio</taxon>
    </lineage>
</organism>
<dbReference type="RefSeq" id="WP_371151242.1">
    <property type="nucleotide sequence ID" value="NZ_JBFSOO010000021.1"/>
</dbReference>
<comment type="caution">
    <text evidence="2">The sequence shown here is derived from an EMBL/GenBank/DDBJ whole genome shotgun (WGS) entry which is preliminary data.</text>
</comment>
<protein>
    <submittedName>
        <fullName evidence="2">Uncharacterized protein</fullName>
    </submittedName>
</protein>